<feature type="transmembrane region" description="Helical" evidence="7">
    <location>
        <begin position="146"/>
        <end position="171"/>
    </location>
</feature>
<proteinExistence type="inferred from homology"/>
<feature type="transmembrane region" description="Helical" evidence="7">
    <location>
        <begin position="89"/>
        <end position="110"/>
    </location>
</feature>
<evidence type="ECO:0000256" key="4">
    <source>
        <dbReference type="ARBA" id="ARBA00022692"/>
    </source>
</evidence>
<gene>
    <name evidence="8" type="ORF">LPAF129_09140</name>
</gene>
<keyword evidence="4 7" id="KW-0812">Transmembrane</keyword>
<dbReference type="PANTHER" id="PTHR30106:SF1">
    <property type="entry name" value="UPF0324 MEMBRANE PROTEIN FN0533"/>
    <property type="match status" value="1"/>
</dbReference>
<feature type="transmembrane region" description="Helical" evidence="7">
    <location>
        <begin position="12"/>
        <end position="44"/>
    </location>
</feature>
<dbReference type="RefSeq" id="WP_244054990.1">
    <property type="nucleotide sequence ID" value="NZ_BQXH01000007.1"/>
</dbReference>
<feature type="transmembrane region" description="Helical" evidence="7">
    <location>
        <begin position="64"/>
        <end position="82"/>
    </location>
</feature>
<evidence type="ECO:0000256" key="3">
    <source>
        <dbReference type="ARBA" id="ARBA00022475"/>
    </source>
</evidence>
<feature type="transmembrane region" description="Helical" evidence="7">
    <location>
        <begin position="245"/>
        <end position="266"/>
    </location>
</feature>
<dbReference type="PANTHER" id="PTHR30106">
    <property type="entry name" value="INNER MEMBRANE PROTEIN YEIH-RELATED"/>
    <property type="match status" value="1"/>
</dbReference>
<keyword evidence="5 7" id="KW-1133">Transmembrane helix</keyword>
<keyword evidence="6 7" id="KW-0472">Membrane</keyword>
<feature type="transmembrane region" description="Helical" evidence="7">
    <location>
        <begin position="116"/>
        <end position="139"/>
    </location>
</feature>
<comment type="subcellular location">
    <subcellularLocation>
        <location evidence="1">Cell membrane</location>
        <topology evidence="1">Multi-pass membrane protein</topology>
    </subcellularLocation>
</comment>
<feature type="transmembrane region" description="Helical" evidence="7">
    <location>
        <begin position="208"/>
        <end position="233"/>
    </location>
</feature>
<comment type="caution">
    <text evidence="8">The sequence shown here is derived from an EMBL/GenBank/DDBJ whole genome shotgun (WGS) entry which is preliminary data.</text>
</comment>
<dbReference type="EMBL" id="BQXH01000007">
    <property type="protein sequence ID" value="GKS81228.1"/>
    <property type="molecule type" value="Genomic_DNA"/>
</dbReference>
<feature type="transmembrane region" description="Helical" evidence="7">
    <location>
        <begin position="305"/>
        <end position="325"/>
    </location>
</feature>
<name>A0ABQ5JHQ3_9LACO</name>
<sequence>MSFIKKNCQGILLAFVLGLVATYLGTKFTVVGGPVFGILLGMLVAFVPRKSSFEAGITFTSKKVLQSAIVLLGFSLNLFEIFKVGKESLLIILSTITTALVVAYFLGKWFKVPVNVATMVGTGSSICGGSAIAATAPVIDAKDDEVATAMSVIFFFNMIAALTFPMLGTWLGMSDIGFGMWAGTAVNDTSSVVAAGQSWSLMHGNDVALNYATIVKLTRTLAIIPITLGLAFYNSKKNKNIDVNFAKTFPWFVVYFFLAAVFSTIFHLNSDLVAALTTLSKFMITMAMVAVGLNTNVVKLVKSGAKPLTLGFCCWIAIMSVSLLMQKVLHIW</sequence>
<evidence type="ECO:0000256" key="6">
    <source>
        <dbReference type="ARBA" id="ARBA00023136"/>
    </source>
</evidence>
<comment type="similarity">
    <text evidence="2">Belongs to the UPF0324 family.</text>
</comment>
<evidence type="ECO:0000256" key="7">
    <source>
        <dbReference type="SAM" id="Phobius"/>
    </source>
</evidence>
<evidence type="ECO:0000313" key="9">
    <source>
        <dbReference type="Proteomes" id="UP001055149"/>
    </source>
</evidence>
<reference evidence="8" key="1">
    <citation type="journal article" date="2022" name="Int. J. Syst. Evol. Microbiol.">
        <title>A novel species of lactic acid bacteria, Ligilactobacillus pabuli sp. nov., isolated from alfalfa silage.</title>
        <authorList>
            <person name="Tohno M."/>
            <person name="Tanizawa Y."/>
            <person name="Sawada H."/>
            <person name="Sakamoto M."/>
            <person name="Ohkuma M."/>
            <person name="Kobayashi H."/>
        </authorList>
    </citation>
    <scope>NUCLEOTIDE SEQUENCE</scope>
    <source>
        <strain evidence="8">AF129</strain>
    </source>
</reference>
<organism evidence="8 9">
    <name type="scientific">Ligilactobacillus pabuli</name>
    <dbReference type="NCBI Taxonomy" id="2886039"/>
    <lineage>
        <taxon>Bacteria</taxon>
        <taxon>Bacillati</taxon>
        <taxon>Bacillota</taxon>
        <taxon>Bacilli</taxon>
        <taxon>Lactobacillales</taxon>
        <taxon>Lactobacillaceae</taxon>
        <taxon>Ligilactobacillus</taxon>
    </lineage>
</organism>
<accession>A0ABQ5JHQ3</accession>
<evidence type="ECO:0000256" key="5">
    <source>
        <dbReference type="ARBA" id="ARBA00022989"/>
    </source>
</evidence>
<feature type="transmembrane region" description="Helical" evidence="7">
    <location>
        <begin position="272"/>
        <end position="293"/>
    </location>
</feature>
<evidence type="ECO:0000256" key="1">
    <source>
        <dbReference type="ARBA" id="ARBA00004651"/>
    </source>
</evidence>
<keyword evidence="9" id="KW-1185">Reference proteome</keyword>
<dbReference type="Pfam" id="PF03601">
    <property type="entry name" value="Cons_hypoth698"/>
    <property type="match status" value="1"/>
</dbReference>
<evidence type="ECO:0000313" key="8">
    <source>
        <dbReference type="EMBL" id="GKS81228.1"/>
    </source>
</evidence>
<dbReference type="Proteomes" id="UP001055149">
    <property type="component" value="Unassembled WGS sequence"/>
</dbReference>
<keyword evidence="3" id="KW-1003">Cell membrane</keyword>
<protein>
    <submittedName>
        <fullName evidence="8">UPF0324 membrane protein</fullName>
    </submittedName>
</protein>
<evidence type="ECO:0000256" key="2">
    <source>
        <dbReference type="ARBA" id="ARBA00007977"/>
    </source>
</evidence>
<dbReference type="InterPro" id="IPR018383">
    <property type="entry name" value="UPF0324_pro"/>
</dbReference>